<dbReference type="EMBL" id="DTGD01000071">
    <property type="protein sequence ID" value="HGB35622.1"/>
    <property type="molecule type" value="Genomic_DNA"/>
</dbReference>
<proteinExistence type="predicted"/>
<organism evidence="2">
    <name type="scientific">candidate division WOR-3 bacterium</name>
    <dbReference type="NCBI Taxonomy" id="2052148"/>
    <lineage>
        <taxon>Bacteria</taxon>
        <taxon>Bacteria division WOR-3</taxon>
    </lineage>
</organism>
<evidence type="ECO:0008006" key="3">
    <source>
        <dbReference type="Google" id="ProtNLM"/>
    </source>
</evidence>
<name>A0A7V3NTX9_UNCW3</name>
<evidence type="ECO:0000313" key="2">
    <source>
        <dbReference type="EMBL" id="HGB35622.1"/>
    </source>
</evidence>
<keyword evidence="1" id="KW-0472">Membrane</keyword>
<dbReference type="AlphaFoldDB" id="A0A7V3NTX9"/>
<sequence length="439" mass="50956">MKIAVFLIRQNFSADLYIFEDGVLEGLFFLSGEEFKASKFPSRMRGVDRVYVLLDDPNIYYLNLLRLPNLRSSELKKTVNYELISILGEKARFAFETVAIKEDEAGISSLVLVNGIKESYFNELVEYLKNYRDLIELIVSYPISYYNFDTGKSALIVELYEDKTKMTVLMGGAVVLYRTIPVGSQRVTPEDLTLRLREEIERITYYVRQNYDRTFELRKLYYFAEDKKVGTLFGRFGVVTEEIELPIYRGGDIAPYIVSQKNPKEFILNILPPIVSYREISPYIYLLLLLSFLFYSALFGYSYGRLLRYERTLSRTLDNLRSGVYQNLTYIRENRMLMLTSGLSQADVPLEELLKAVSASLERGMRVSYFKAERQVSGLNFSLTFDFENVPDFKKADLIESFINRLNSYGTFQNLRYEVQTQGDKREYLVKGVMVKGSS</sequence>
<accession>A0A7V3NTX9</accession>
<feature type="transmembrane region" description="Helical" evidence="1">
    <location>
        <begin position="283"/>
        <end position="303"/>
    </location>
</feature>
<comment type="caution">
    <text evidence="2">The sequence shown here is derived from an EMBL/GenBank/DDBJ whole genome shotgun (WGS) entry which is preliminary data.</text>
</comment>
<keyword evidence="1" id="KW-1133">Transmembrane helix</keyword>
<reference evidence="2" key="1">
    <citation type="journal article" date="2020" name="mSystems">
        <title>Genome- and Community-Level Interaction Insights into Carbon Utilization and Element Cycling Functions of Hydrothermarchaeota in Hydrothermal Sediment.</title>
        <authorList>
            <person name="Zhou Z."/>
            <person name="Liu Y."/>
            <person name="Xu W."/>
            <person name="Pan J."/>
            <person name="Luo Z.H."/>
            <person name="Li M."/>
        </authorList>
    </citation>
    <scope>NUCLEOTIDE SEQUENCE [LARGE SCALE GENOMIC DNA]</scope>
    <source>
        <strain evidence="2">SpSt-754</strain>
    </source>
</reference>
<evidence type="ECO:0000256" key="1">
    <source>
        <dbReference type="SAM" id="Phobius"/>
    </source>
</evidence>
<gene>
    <name evidence="2" type="ORF">ENV38_01780</name>
</gene>
<keyword evidence="1" id="KW-0812">Transmembrane</keyword>
<protein>
    <recommendedName>
        <fullName evidence="3">GspL periplasmic domain-containing protein</fullName>
    </recommendedName>
</protein>